<evidence type="ECO:0000256" key="1">
    <source>
        <dbReference type="SAM" id="MobiDB-lite"/>
    </source>
</evidence>
<dbReference type="Ensembl" id="ENSECAT00000048026.2">
    <property type="protein sequence ID" value="ENSECAP00000032775.2"/>
    <property type="gene ID" value="ENSECAG00000034693.3"/>
</dbReference>
<dbReference type="FunCoup" id="A0A3Q2HEJ4">
    <property type="interactions" value="10"/>
</dbReference>
<organism evidence="2 3">
    <name type="scientific">Equus caballus</name>
    <name type="common">Horse</name>
    <dbReference type="NCBI Taxonomy" id="9796"/>
    <lineage>
        <taxon>Eukaryota</taxon>
        <taxon>Metazoa</taxon>
        <taxon>Chordata</taxon>
        <taxon>Craniata</taxon>
        <taxon>Vertebrata</taxon>
        <taxon>Euteleostomi</taxon>
        <taxon>Mammalia</taxon>
        <taxon>Eutheria</taxon>
        <taxon>Laurasiatheria</taxon>
        <taxon>Perissodactyla</taxon>
        <taxon>Equidae</taxon>
        <taxon>Equus</taxon>
    </lineage>
</organism>
<dbReference type="Bgee" id="ENSECAG00000034693">
    <property type="expression patterns" value="Expressed in testis and 22 other cell types or tissues"/>
</dbReference>
<dbReference type="PANTHER" id="PTHR36130">
    <property type="entry name" value="RIKEN CDNA 4933430I17 GENE"/>
    <property type="match status" value="1"/>
</dbReference>
<feature type="compositionally biased region" description="Polar residues" evidence="1">
    <location>
        <begin position="523"/>
        <end position="534"/>
    </location>
</feature>
<dbReference type="InParanoid" id="A0A3Q2HEJ4"/>
<gene>
    <name evidence="2" type="primary">C25H9orf43</name>
</gene>
<name>A0A3Q2HEJ4_HORSE</name>
<dbReference type="AlphaFoldDB" id="A0A3Q2HEJ4"/>
<dbReference type="Pfam" id="PF15504">
    <property type="entry name" value="DUF4647"/>
    <property type="match status" value="1"/>
</dbReference>
<feature type="region of interest" description="Disordered" evidence="1">
    <location>
        <begin position="59"/>
        <end position="83"/>
    </location>
</feature>
<feature type="region of interest" description="Disordered" evidence="1">
    <location>
        <begin position="418"/>
        <end position="590"/>
    </location>
</feature>
<reference evidence="2" key="2">
    <citation type="submission" date="2025-08" db="UniProtKB">
        <authorList>
            <consortium name="Ensembl"/>
        </authorList>
    </citation>
    <scope>IDENTIFICATION</scope>
    <source>
        <strain evidence="2">Thoroughbred</strain>
    </source>
</reference>
<keyword evidence="3" id="KW-1185">Reference proteome</keyword>
<feature type="compositionally biased region" description="Polar residues" evidence="1">
    <location>
        <begin position="296"/>
        <end position="306"/>
    </location>
</feature>
<dbReference type="PaxDb" id="9796-ENSECAP00000032775"/>
<dbReference type="STRING" id="9796.ENSECAP00000032775"/>
<evidence type="ECO:0000313" key="3">
    <source>
        <dbReference type="Proteomes" id="UP000002281"/>
    </source>
</evidence>
<feature type="compositionally biased region" description="Polar residues" evidence="1">
    <location>
        <begin position="580"/>
        <end position="590"/>
    </location>
</feature>
<proteinExistence type="predicted"/>
<dbReference type="Proteomes" id="UP000002281">
    <property type="component" value="Chromosome 25"/>
</dbReference>
<dbReference type="GeneTree" id="ENSGT00390000013600"/>
<sequence length="590" mass="65875">MSAPIGTRRPFASSFVCLTPPRSLERSPLIKYGPLGLPSLPHSALRCCLATAQPVGLRGRRGRGLSRRGGAPSDEGRGLSDGPPPGAACCGGLKSCAIGFSPKPFVAMDLPDESLWDETTCNLAVCPHPQCWATIRRIERGHPRILGAPSKTLPDVEDKLPVVTIVNVLDSFFQAKRLAHCPSSGFTFTEARSLLSRGSRFDSKLRGRPRKALPGKDLIDDTSRSLERSHGLNKLSVLNLNKIKLPCPQDVRNMVVIWVPEEPEKHVTLAEKKHTVPSLDGEKKGKKSTVKDQSSRVHSGKQSTERQLGPPGISVPPSSPAHLFEQLNSEFTPFWNQLDMLPQELLKHLLPEEKTVPCPEMKTQLAMMRKKGPLEKSRPDSAISARMFLSVHRLTLQRPALRYPGRFKRLYYNLNTEGHRKQQQWQQQRKVKTPPKKQEAKKKSTNDPWRQNASHKPSGAMVYDPRYGRRTLPGQESDKKQQQQMKREGPTLKRGSTERQKMDQSANPLESFPSKENPELSKTELTNQHISTQMEVVLEAQERTPEDLSASTSGRSWNPELKLLRILQGTDDEDEDDQCSGAQSEQSLEG</sequence>
<feature type="compositionally biased region" description="Basic and acidic residues" evidence="1">
    <location>
        <begin position="476"/>
        <end position="502"/>
    </location>
</feature>
<dbReference type="PANTHER" id="PTHR36130:SF1">
    <property type="entry name" value="RIKEN CDNA 4933430I17 GENE"/>
    <property type="match status" value="1"/>
</dbReference>
<feature type="region of interest" description="Disordered" evidence="1">
    <location>
        <begin position="269"/>
        <end position="321"/>
    </location>
</feature>
<feature type="compositionally biased region" description="Basic and acidic residues" evidence="1">
    <location>
        <begin position="436"/>
        <end position="445"/>
    </location>
</feature>
<dbReference type="InterPro" id="IPR029134">
    <property type="entry name" value="DUF4647"/>
</dbReference>
<reference evidence="2" key="3">
    <citation type="submission" date="2025-09" db="UniProtKB">
        <authorList>
            <consortium name="Ensembl"/>
        </authorList>
    </citation>
    <scope>IDENTIFICATION</scope>
    <source>
        <strain evidence="2">Thoroughbred</strain>
    </source>
</reference>
<evidence type="ECO:0000313" key="2">
    <source>
        <dbReference type="Ensembl" id="ENSECAP00000032775.2"/>
    </source>
</evidence>
<dbReference type="ExpressionAtlas" id="A0A3Q2HEJ4">
    <property type="expression patterns" value="baseline"/>
</dbReference>
<protein>
    <submittedName>
        <fullName evidence="2">Uncharacterized protein</fullName>
    </submittedName>
</protein>
<reference evidence="2 3" key="1">
    <citation type="journal article" date="2009" name="Science">
        <title>Genome sequence, comparative analysis, and population genetics of the domestic horse.</title>
        <authorList>
            <consortium name="Broad Institute Genome Sequencing Platform"/>
            <consortium name="Broad Institute Whole Genome Assembly Team"/>
            <person name="Wade C.M."/>
            <person name="Giulotto E."/>
            <person name="Sigurdsson S."/>
            <person name="Zoli M."/>
            <person name="Gnerre S."/>
            <person name="Imsland F."/>
            <person name="Lear T.L."/>
            <person name="Adelson D.L."/>
            <person name="Bailey E."/>
            <person name="Bellone R.R."/>
            <person name="Bloecker H."/>
            <person name="Distl O."/>
            <person name="Edgar R.C."/>
            <person name="Garber M."/>
            <person name="Leeb T."/>
            <person name="Mauceli E."/>
            <person name="MacLeod J.N."/>
            <person name="Penedo M.C.T."/>
            <person name="Raison J.M."/>
            <person name="Sharpe T."/>
            <person name="Vogel J."/>
            <person name="Andersson L."/>
            <person name="Antczak D.F."/>
            <person name="Biagi T."/>
            <person name="Binns M.M."/>
            <person name="Chowdhary B.P."/>
            <person name="Coleman S.J."/>
            <person name="Della Valle G."/>
            <person name="Fryc S."/>
            <person name="Guerin G."/>
            <person name="Hasegawa T."/>
            <person name="Hill E.W."/>
            <person name="Jurka J."/>
            <person name="Kiialainen A."/>
            <person name="Lindgren G."/>
            <person name="Liu J."/>
            <person name="Magnani E."/>
            <person name="Mickelson J.R."/>
            <person name="Murray J."/>
            <person name="Nergadze S.G."/>
            <person name="Onofrio R."/>
            <person name="Pedroni S."/>
            <person name="Piras M.F."/>
            <person name="Raudsepp T."/>
            <person name="Rocchi M."/>
            <person name="Roeed K.H."/>
            <person name="Ryder O.A."/>
            <person name="Searle S."/>
            <person name="Skow L."/>
            <person name="Swinburne J.E."/>
            <person name="Syvaenen A.C."/>
            <person name="Tozaki T."/>
            <person name="Valberg S.J."/>
            <person name="Vaudin M."/>
            <person name="White J.R."/>
            <person name="Zody M.C."/>
            <person name="Lander E.S."/>
            <person name="Lindblad-Toh K."/>
        </authorList>
    </citation>
    <scope>NUCLEOTIDE SEQUENCE [LARGE SCALE GENOMIC DNA]</scope>
    <source>
        <strain evidence="2 3">Thoroughbred</strain>
    </source>
</reference>
<feature type="compositionally biased region" description="Polar residues" evidence="1">
    <location>
        <begin position="446"/>
        <end position="455"/>
    </location>
</feature>
<accession>A0A3Q2HEJ4</accession>